<evidence type="ECO:0000313" key="3">
    <source>
        <dbReference type="Proteomes" id="UP000286947"/>
    </source>
</evidence>
<protein>
    <submittedName>
        <fullName evidence="2">Uncharacterized protein</fullName>
    </submittedName>
</protein>
<keyword evidence="1" id="KW-0472">Membrane</keyword>
<dbReference type="Proteomes" id="UP000286947">
    <property type="component" value="Unassembled WGS sequence"/>
</dbReference>
<dbReference type="AlphaFoldDB" id="A0A433S9J2"/>
<gene>
    <name evidence="2" type="ORF">CUZ56_02998</name>
</gene>
<accession>A0A433S9J2</accession>
<evidence type="ECO:0000256" key="1">
    <source>
        <dbReference type="SAM" id="Phobius"/>
    </source>
</evidence>
<sequence length="251" mass="27758">MALVFCKRCQNEYDNHTSTCPYCGNLTPPHTRLKGVFVIAIIVVVVAVTFAIPSLITFWQTQQNASNPDRAGHSTVTSATDSVSSVAVSMPQPNQGDTTSTALTRYAERVNQSFEQMSLSSTITHLPADPQFDQGSQTFVHQINKQATLEIKLDSRGSQILAVYIYNNNVKAQPRLMNNVAAAAFKSVLTDDMDISEVRDQITYLDQLAQSARNCTAAYQFEDFYLFETLDKAQNSSVVGLSSERPQNICR</sequence>
<dbReference type="EMBL" id="PQSP01000013">
    <property type="protein sequence ID" value="RUS65417.1"/>
    <property type="molecule type" value="Genomic_DNA"/>
</dbReference>
<keyword evidence="3" id="KW-1185">Reference proteome</keyword>
<name>A0A433S9J2_9BURK</name>
<proteinExistence type="predicted"/>
<organism evidence="2 3">
    <name type="scientific">Saezia sanguinis</name>
    <dbReference type="NCBI Taxonomy" id="1965230"/>
    <lineage>
        <taxon>Bacteria</taxon>
        <taxon>Pseudomonadati</taxon>
        <taxon>Pseudomonadota</taxon>
        <taxon>Betaproteobacteria</taxon>
        <taxon>Burkholderiales</taxon>
        <taxon>Saeziaceae</taxon>
        <taxon>Saezia</taxon>
    </lineage>
</organism>
<keyword evidence="1" id="KW-1133">Transmembrane helix</keyword>
<reference evidence="2 3" key="1">
    <citation type="submission" date="2018-01" db="EMBL/GenBank/DDBJ databases">
        <title>Saezia sanguinis gen. nov., sp. nov., in the order Burkholderiales isolated from human blood.</title>
        <authorList>
            <person name="Medina-Pascual M.J."/>
            <person name="Valdezate S."/>
            <person name="Monzon S."/>
            <person name="Cuesta I."/>
            <person name="Carrasco G."/>
            <person name="Villalon P."/>
            <person name="Saez-Nieto J.A."/>
        </authorList>
    </citation>
    <scope>NUCLEOTIDE SEQUENCE [LARGE SCALE GENOMIC DNA]</scope>
    <source>
        <strain evidence="2 3">CNM695-12</strain>
    </source>
</reference>
<evidence type="ECO:0000313" key="2">
    <source>
        <dbReference type="EMBL" id="RUS65417.1"/>
    </source>
</evidence>
<feature type="transmembrane region" description="Helical" evidence="1">
    <location>
        <begin position="36"/>
        <end position="59"/>
    </location>
</feature>
<dbReference type="RefSeq" id="WP_126981154.1">
    <property type="nucleotide sequence ID" value="NZ_PQSP01000013.1"/>
</dbReference>
<keyword evidence="1" id="KW-0812">Transmembrane</keyword>
<comment type="caution">
    <text evidence="2">The sequence shown here is derived from an EMBL/GenBank/DDBJ whole genome shotgun (WGS) entry which is preliminary data.</text>
</comment>